<accession>A0A0A9ANA5</accession>
<protein>
    <submittedName>
        <fullName evidence="1">Uncharacterized protein</fullName>
    </submittedName>
</protein>
<evidence type="ECO:0000313" key="1">
    <source>
        <dbReference type="EMBL" id="JAD51368.1"/>
    </source>
</evidence>
<dbReference type="EMBL" id="GBRH01246527">
    <property type="protein sequence ID" value="JAD51368.1"/>
    <property type="molecule type" value="Transcribed_RNA"/>
</dbReference>
<reference evidence="1" key="1">
    <citation type="submission" date="2014-09" db="EMBL/GenBank/DDBJ databases">
        <authorList>
            <person name="Magalhaes I.L.F."/>
            <person name="Oliveira U."/>
            <person name="Santos F.R."/>
            <person name="Vidigal T.H.D.A."/>
            <person name="Brescovit A.D."/>
            <person name="Santos A.J."/>
        </authorList>
    </citation>
    <scope>NUCLEOTIDE SEQUENCE</scope>
    <source>
        <tissue evidence="1">Shoot tissue taken approximately 20 cm above the soil surface</tissue>
    </source>
</reference>
<reference evidence="1" key="2">
    <citation type="journal article" date="2015" name="Data Brief">
        <title>Shoot transcriptome of the giant reed, Arundo donax.</title>
        <authorList>
            <person name="Barrero R.A."/>
            <person name="Guerrero F.D."/>
            <person name="Moolhuijzen P."/>
            <person name="Goolsby J.A."/>
            <person name="Tidwell J."/>
            <person name="Bellgard S.E."/>
            <person name="Bellgard M.I."/>
        </authorList>
    </citation>
    <scope>NUCLEOTIDE SEQUENCE</scope>
    <source>
        <tissue evidence="1">Shoot tissue taken approximately 20 cm above the soil surface</tissue>
    </source>
</reference>
<proteinExistence type="predicted"/>
<organism evidence="1">
    <name type="scientific">Arundo donax</name>
    <name type="common">Giant reed</name>
    <name type="synonym">Donax arundinaceus</name>
    <dbReference type="NCBI Taxonomy" id="35708"/>
    <lineage>
        <taxon>Eukaryota</taxon>
        <taxon>Viridiplantae</taxon>
        <taxon>Streptophyta</taxon>
        <taxon>Embryophyta</taxon>
        <taxon>Tracheophyta</taxon>
        <taxon>Spermatophyta</taxon>
        <taxon>Magnoliopsida</taxon>
        <taxon>Liliopsida</taxon>
        <taxon>Poales</taxon>
        <taxon>Poaceae</taxon>
        <taxon>PACMAD clade</taxon>
        <taxon>Arundinoideae</taxon>
        <taxon>Arundineae</taxon>
        <taxon>Arundo</taxon>
    </lineage>
</organism>
<dbReference type="AlphaFoldDB" id="A0A0A9ANA5"/>
<name>A0A0A9ANA5_ARUDO</name>
<sequence length="57" mass="6767">MHPSLHGWIYQIKARLLYKHTKICYSASRRVAFHHKLLRREHGARQTTDYGLQFSTG</sequence>